<name>A0A841PYJ1_9BACI</name>
<protein>
    <submittedName>
        <fullName evidence="2">Uncharacterized protein</fullName>
    </submittedName>
</protein>
<keyword evidence="3" id="KW-1185">Reference proteome</keyword>
<dbReference type="Proteomes" id="UP000581688">
    <property type="component" value="Unassembled WGS sequence"/>
</dbReference>
<feature type="region of interest" description="Disordered" evidence="1">
    <location>
        <begin position="1"/>
        <end position="20"/>
    </location>
</feature>
<feature type="compositionally biased region" description="Polar residues" evidence="1">
    <location>
        <begin position="10"/>
        <end position="20"/>
    </location>
</feature>
<evidence type="ECO:0000256" key="1">
    <source>
        <dbReference type="SAM" id="MobiDB-lite"/>
    </source>
</evidence>
<evidence type="ECO:0000313" key="3">
    <source>
        <dbReference type="Proteomes" id="UP000581688"/>
    </source>
</evidence>
<accession>A0A841PYJ1</accession>
<gene>
    <name evidence="2" type="ORF">HNQ94_001192</name>
</gene>
<sequence length="32" mass="3473">MFQPGFAGADSQQVKEQNAQAQNQFGSGLIQF</sequence>
<proteinExistence type="predicted"/>
<dbReference type="AlphaFoldDB" id="A0A841PYJ1"/>
<evidence type="ECO:0000313" key="2">
    <source>
        <dbReference type="EMBL" id="MBB6452746.1"/>
    </source>
</evidence>
<organism evidence="2 3">
    <name type="scientific">Salirhabdus euzebyi</name>
    <dbReference type="NCBI Taxonomy" id="394506"/>
    <lineage>
        <taxon>Bacteria</taxon>
        <taxon>Bacillati</taxon>
        <taxon>Bacillota</taxon>
        <taxon>Bacilli</taxon>
        <taxon>Bacillales</taxon>
        <taxon>Bacillaceae</taxon>
        <taxon>Salirhabdus</taxon>
    </lineage>
</organism>
<reference evidence="2 3" key="1">
    <citation type="submission" date="2020-08" db="EMBL/GenBank/DDBJ databases">
        <title>Genomic Encyclopedia of Type Strains, Phase IV (KMG-IV): sequencing the most valuable type-strain genomes for metagenomic binning, comparative biology and taxonomic classification.</title>
        <authorList>
            <person name="Goeker M."/>
        </authorList>
    </citation>
    <scope>NUCLEOTIDE SEQUENCE [LARGE SCALE GENOMIC DNA]</scope>
    <source>
        <strain evidence="2 3">DSM 19612</strain>
    </source>
</reference>
<comment type="caution">
    <text evidence="2">The sequence shown here is derived from an EMBL/GenBank/DDBJ whole genome shotgun (WGS) entry which is preliminary data.</text>
</comment>
<dbReference type="EMBL" id="JACHGH010000003">
    <property type="protein sequence ID" value="MBB6452746.1"/>
    <property type="molecule type" value="Genomic_DNA"/>
</dbReference>